<evidence type="ECO:0000256" key="6">
    <source>
        <dbReference type="ARBA" id="ARBA00022898"/>
    </source>
</evidence>
<protein>
    <recommendedName>
        <fullName evidence="9">Alpha-1,4 glucan phosphorylase</fullName>
        <ecNumber evidence="9">2.4.1.1</ecNumber>
    </recommendedName>
</protein>
<accession>A0ABM8ZYF7</accession>
<evidence type="ECO:0000256" key="3">
    <source>
        <dbReference type="ARBA" id="ARBA00006047"/>
    </source>
</evidence>
<dbReference type="EC" id="2.4.1.1" evidence="9"/>
<gene>
    <name evidence="10" type="primary">malP</name>
    <name evidence="10" type="ORF">VST7929_03259</name>
</gene>
<proteinExistence type="inferred from homology"/>
<dbReference type="PANTHER" id="PTHR11468:SF25">
    <property type="entry name" value="MALTODEXTRIN PHOSPHORYLASE"/>
    <property type="match status" value="1"/>
</dbReference>
<evidence type="ECO:0000256" key="2">
    <source>
        <dbReference type="ARBA" id="ARBA00001933"/>
    </source>
</evidence>
<comment type="function">
    <text evidence="8">Phosphorylase is an important allosteric enzyme in carbohydrate metabolism. Enzymes from different sources differ in their regulatory mechanisms and in their natural substrates. However, all known phosphorylases share catalytic and structural properties.</text>
</comment>
<dbReference type="Gene3D" id="3.40.50.2000">
    <property type="entry name" value="Glycogen Phosphorylase B"/>
    <property type="match status" value="2"/>
</dbReference>
<dbReference type="PIRSF" id="PIRSF000460">
    <property type="entry name" value="Pprylas_GlgP"/>
    <property type="match status" value="1"/>
</dbReference>
<dbReference type="RefSeq" id="WP_237468636.1">
    <property type="nucleotide sequence ID" value="NZ_CAKLDI010000002.1"/>
</dbReference>
<reference evidence="10" key="1">
    <citation type="submission" date="2021-11" db="EMBL/GenBank/DDBJ databases">
        <authorList>
            <person name="Rodrigo-Torres L."/>
            <person name="Arahal R. D."/>
            <person name="Lucena T."/>
        </authorList>
    </citation>
    <scope>NUCLEOTIDE SEQUENCE</scope>
    <source>
        <strain evidence="10">CECT 7929</strain>
    </source>
</reference>
<keyword evidence="4 9" id="KW-0328">Glycosyltransferase</keyword>
<keyword evidence="6 9" id="KW-0663">Pyridoxal phosphate</keyword>
<dbReference type="Pfam" id="PF00343">
    <property type="entry name" value="Phosphorylase"/>
    <property type="match status" value="1"/>
</dbReference>
<evidence type="ECO:0000256" key="7">
    <source>
        <dbReference type="ARBA" id="ARBA00023277"/>
    </source>
</evidence>
<evidence type="ECO:0000256" key="1">
    <source>
        <dbReference type="ARBA" id="ARBA00001275"/>
    </source>
</evidence>
<keyword evidence="5 9" id="KW-0808">Transferase</keyword>
<keyword evidence="7 9" id="KW-0119">Carbohydrate metabolism</keyword>
<comment type="cofactor">
    <cofactor evidence="2 9">
        <name>pyridoxal 5'-phosphate</name>
        <dbReference type="ChEBI" id="CHEBI:597326"/>
    </cofactor>
</comment>
<dbReference type="PANTHER" id="PTHR11468">
    <property type="entry name" value="GLYCOGEN PHOSPHORYLASE"/>
    <property type="match status" value="1"/>
</dbReference>
<dbReference type="PROSITE" id="PS00102">
    <property type="entry name" value="PHOSPHORYLASE"/>
    <property type="match status" value="1"/>
</dbReference>
<dbReference type="InterPro" id="IPR011833">
    <property type="entry name" value="Glycg_phsphrylas"/>
</dbReference>
<name>A0ABM8ZYF7_9VIBR</name>
<evidence type="ECO:0000256" key="5">
    <source>
        <dbReference type="ARBA" id="ARBA00022679"/>
    </source>
</evidence>
<dbReference type="GO" id="GO:0004645">
    <property type="term" value="F:1,4-alpha-oligoglucan phosphorylase activity"/>
    <property type="evidence" value="ECO:0007669"/>
    <property type="project" value="UniProtKB-EC"/>
</dbReference>
<sequence length="820" mass="94373">MIDLSVESLSQSILNHLHRMAHTEQSADTQAWYQALASALSEQTNHDLISTEQFCEQHALRHVNYLSMEFLIGRLTANNLINMDLYQLAQQTLAQWQVELADVLEQERDPALGNGGLGRLAACYLDGLVSQGYPAVGYGLHYEYGLFKQYFESNQQRETADCWQGERGYPWQVKRPELNQEVGFFGHVEVYRDEQGKMRRRWHTSMNVKGVAWDIPVLGYRNQCVMPLRLWEAQAIEPFEFERFDASDYTGAHQSQIDASNITQLLYPNDNHQQGKRLRLMQQYFHCACSLRDILRRHLGAGHRLETLPQLQTIQLNDTHPAIAIPELMRLLLDEYHYEWKQAWQICQQTFAYTNHTLLPEALERWSEALIKEVLPRHMEIIFEINYRLLLEVDKHWPDDIEKRSTLSIIQEQPYRQVRMANLCVAGSYKVNGVAAMHSELVKQNLFPEFDALYPNRLCNVTNGITPRRWLKQCNPALASWLDRHVGEQWPLQLDDLRDIEPLATQPQAQQEYMAIKRQNKQRLAAWVEKNLGIALNVDAIFDVQIKRLHEYKRQHLNLLHILSLYYRILHEPDFEMHPRVFIFAAKAAPGYVFAKQIIHAINCVAQVINQDERVGDKLKIVFIPDYRVSVAELIVPAADVSEQISMAGKEASGTGNMKLALNGAITMGTLDGANVEIAEEVGDENLFIFGLTVEEIDGLDQQGYQPMHFVHCSPLLTQTLDFMMDEQFGHEVIADMAAIRHNLEHADPYKVLADFDAYVAAQKSLEESYLDTAKWAEMAMLNTARMGKFSSDRSIQDYVNQIWRLQSIESVHTQQAAQG</sequence>
<dbReference type="InterPro" id="IPR035090">
    <property type="entry name" value="Pyridoxal_P_attach_site"/>
</dbReference>
<comment type="caution">
    <text evidence="10">The sequence shown here is derived from an EMBL/GenBank/DDBJ whole genome shotgun (WGS) entry which is preliminary data.</text>
</comment>
<evidence type="ECO:0000313" key="10">
    <source>
        <dbReference type="EMBL" id="CAH0535785.1"/>
    </source>
</evidence>
<evidence type="ECO:0000313" key="11">
    <source>
        <dbReference type="Proteomes" id="UP000838672"/>
    </source>
</evidence>
<dbReference type="SUPFAM" id="SSF53756">
    <property type="entry name" value="UDP-Glycosyltransferase/glycogen phosphorylase"/>
    <property type="match status" value="1"/>
</dbReference>
<dbReference type="Proteomes" id="UP000838672">
    <property type="component" value="Unassembled WGS sequence"/>
</dbReference>
<comment type="catalytic activity">
    <reaction evidence="1 9">
        <text>[(1-&gt;4)-alpha-D-glucosyl](n) + phosphate = [(1-&gt;4)-alpha-D-glucosyl](n-1) + alpha-D-glucose 1-phosphate</text>
        <dbReference type="Rhea" id="RHEA:41732"/>
        <dbReference type="Rhea" id="RHEA-COMP:9584"/>
        <dbReference type="Rhea" id="RHEA-COMP:9586"/>
        <dbReference type="ChEBI" id="CHEBI:15444"/>
        <dbReference type="ChEBI" id="CHEBI:43474"/>
        <dbReference type="ChEBI" id="CHEBI:58601"/>
        <dbReference type="EC" id="2.4.1.1"/>
    </reaction>
</comment>
<dbReference type="InterPro" id="IPR000811">
    <property type="entry name" value="Glyco_trans_35"/>
</dbReference>
<comment type="similarity">
    <text evidence="3 9">Belongs to the glycogen phosphorylase family.</text>
</comment>
<comment type="function">
    <text evidence="9">Allosteric enzyme that catalyzes the rate-limiting step in glycogen catabolism, the phosphorolytic cleavage of glycogen to produce glucose-1-phosphate, and plays a central role in maintaining cellular and organismal glucose homeostasis.</text>
</comment>
<evidence type="ECO:0000256" key="8">
    <source>
        <dbReference type="ARBA" id="ARBA00025174"/>
    </source>
</evidence>
<organism evidence="10 11">
    <name type="scientific">Vibrio stylophorae</name>
    <dbReference type="NCBI Taxonomy" id="659351"/>
    <lineage>
        <taxon>Bacteria</taxon>
        <taxon>Pseudomonadati</taxon>
        <taxon>Pseudomonadota</taxon>
        <taxon>Gammaproteobacteria</taxon>
        <taxon>Vibrionales</taxon>
        <taxon>Vibrionaceae</taxon>
        <taxon>Vibrio</taxon>
    </lineage>
</organism>
<dbReference type="CDD" id="cd04300">
    <property type="entry name" value="GT35_Glycogen_Phosphorylase"/>
    <property type="match status" value="1"/>
</dbReference>
<evidence type="ECO:0000256" key="9">
    <source>
        <dbReference type="RuleBase" id="RU000587"/>
    </source>
</evidence>
<keyword evidence="11" id="KW-1185">Reference proteome</keyword>
<dbReference type="EMBL" id="CAKLDI010000002">
    <property type="protein sequence ID" value="CAH0535785.1"/>
    <property type="molecule type" value="Genomic_DNA"/>
</dbReference>
<dbReference type="NCBIfam" id="TIGR02093">
    <property type="entry name" value="P_ylase"/>
    <property type="match status" value="1"/>
</dbReference>
<evidence type="ECO:0000256" key="4">
    <source>
        <dbReference type="ARBA" id="ARBA00022676"/>
    </source>
</evidence>